<evidence type="ECO:0000313" key="4">
    <source>
        <dbReference type="EMBL" id="OVA00722.1"/>
    </source>
</evidence>
<reference evidence="4 5" key="1">
    <citation type="journal article" date="2017" name="Mol. Plant">
        <title>The Genome of Medicinal Plant Macleaya cordata Provides New Insights into Benzylisoquinoline Alkaloids Metabolism.</title>
        <authorList>
            <person name="Liu X."/>
            <person name="Liu Y."/>
            <person name="Huang P."/>
            <person name="Ma Y."/>
            <person name="Qing Z."/>
            <person name="Tang Q."/>
            <person name="Cao H."/>
            <person name="Cheng P."/>
            <person name="Zheng Y."/>
            <person name="Yuan Z."/>
            <person name="Zhou Y."/>
            <person name="Liu J."/>
            <person name="Tang Z."/>
            <person name="Zhuo Y."/>
            <person name="Zhang Y."/>
            <person name="Yu L."/>
            <person name="Huang J."/>
            <person name="Yang P."/>
            <person name="Peng Q."/>
            <person name="Zhang J."/>
            <person name="Jiang W."/>
            <person name="Zhang Z."/>
            <person name="Lin K."/>
            <person name="Ro D.K."/>
            <person name="Chen X."/>
            <person name="Xiong X."/>
            <person name="Shang Y."/>
            <person name="Huang S."/>
            <person name="Zeng J."/>
        </authorList>
    </citation>
    <scope>NUCLEOTIDE SEQUENCE [LARGE SCALE GENOMIC DNA]</scope>
    <source>
        <strain evidence="5">cv. BLH2017</strain>
        <tissue evidence="4">Root</tissue>
    </source>
</reference>
<dbReference type="InterPro" id="IPR006501">
    <property type="entry name" value="Pectinesterase_inhib_dom"/>
</dbReference>
<keyword evidence="1 2" id="KW-0732">Signal</keyword>
<dbReference type="NCBIfam" id="TIGR01614">
    <property type="entry name" value="PME_inhib"/>
    <property type="match status" value="1"/>
</dbReference>
<dbReference type="InterPro" id="IPR051955">
    <property type="entry name" value="PME_Inhibitor"/>
</dbReference>
<dbReference type="PANTHER" id="PTHR31080:SF296">
    <property type="entry name" value="OS05G0360900 PROTEIN"/>
    <property type="match status" value="1"/>
</dbReference>
<dbReference type="GO" id="GO:0004857">
    <property type="term" value="F:enzyme inhibitor activity"/>
    <property type="evidence" value="ECO:0007669"/>
    <property type="project" value="InterPro"/>
</dbReference>
<dbReference type="PANTHER" id="PTHR31080">
    <property type="entry name" value="PECTINESTERASE INHIBITOR-LIKE"/>
    <property type="match status" value="1"/>
</dbReference>
<dbReference type="Proteomes" id="UP000195402">
    <property type="component" value="Unassembled WGS sequence"/>
</dbReference>
<gene>
    <name evidence="4" type="ORF">BVC80_9083g6</name>
</gene>
<protein>
    <submittedName>
        <fullName evidence="4">Pectinesterase inhibitor domain</fullName>
    </submittedName>
</protein>
<keyword evidence="5" id="KW-1185">Reference proteome</keyword>
<evidence type="ECO:0000256" key="2">
    <source>
        <dbReference type="SAM" id="SignalP"/>
    </source>
</evidence>
<dbReference type="Gene3D" id="1.20.140.40">
    <property type="entry name" value="Invertase/pectin methylesterase inhibitor family protein"/>
    <property type="match status" value="1"/>
</dbReference>
<dbReference type="InterPro" id="IPR035513">
    <property type="entry name" value="Invertase/methylesterase_inhib"/>
</dbReference>
<accession>A0A200PR91</accession>
<evidence type="ECO:0000256" key="1">
    <source>
        <dbReference type="ARBA" id="ARBA00022729"/>
    </source>
</evidence>
<dbReference type="SMART" id="SM00856">
    <property type="entry name" value="PMEI"/>
    <property type="match status" value="1"/>
</dbReference>
<evidence type="ECO:0000259" key="3">
    <source>
        <dbReference type="SMART" id="SM00856"/>
    </source>
</evidence>
<feature type="domain" description="Pectinesterase inhibitor" evidence="3">
    <location>
        <begin position="42"/>
        <end position="201"/>
    </location>
</feature>
<evidence type="ECO:0000313" key="5">
    <source>
        <dbReference type="Proteomes" id="UP000195402"/>
    </source>
</evidence>
<dbReference type="SUPFAM" id="SSF101148">
    <property type="entry name" value="Plant invertase/pectin methylesterase inhibitor"/>
    <property type="match status" value="1"/>
</dbReference>
<dbReference type="STRING" id="56857.A0A200PR91"/>
<dbReference type="OrthoDB" id="764172at2759"/>
<organism evidence="4 5">
    <name type="scientific">Macleaya cordata</name>
    <name type="common">Five-seeded plume-poppy</name>
    <name type="synonym">Bocconia cordata</name>
    <dbReference type="NCBI Taxonomy" id="56857"/>
    <lineage>
        <taxon>Eukaryota</taxon>
        <taxon>Viridiplantae</taxon>
        <taxon>Streptophyta</taxon>
        <taxon>Embryophyta</taxon>
        <taxon>Tracheophyta</taxon>
        <taxon>Spermatophyta</taxon>
        <taxon>Magnoliopsida</taxon>
        <taxon>Ranunculales</taxon>
        <taxon>Papaveraceae</taxon>
        <taxon>Papaveroideae</taxon>
        <taxon>Macleaya</taxon>
    </lineage>
</organism>
<name>A0A200PR91_MACCD</name>
<feature type="signal peptide" evidence="2">
    <location>
        <begin position="1"/>
        <end position="29"/>
    </location>
</feature>
<feature type="chain" id="PRO_5013210614" evidence="2">
    <location>
        <begin position="30"/>
        <end position="211"/>
    </location>
</feature>
<dbReference type="Pfam" id="PF04043">
    <property type="entry name" value="PMEI"/>
    <property type="match status" value="1"/>
</dbReference>
<dbReference type="EMBL" id="MVGT01004287">
    <property type="protein sequence ID" value="OVA00722.1"/>
    <property type="molecule type" value="Genomic_DNA"/>
</dbReference>
<proteinExistence type="predicted"/>
<dbReference type="InParanoid" id="A0A200PR91"/>
<comment type="caution">
    <text evidence="4">The sequence shown here is derived from an EMBL/GenBank/DDBJ whole genome shotgun (WGS) entry which is preliminary data.</text>
</comment>
<sequence length="211" mass="23570">MAPTIQQTYLLLFAVVSISFFHYQSYAAAAAVAPESGSDDDQAMSFLEETCRHTQYYHFCISSLLSDSRSTNTYDLRGLLRISLDLSMANATHVLSYIDDVLDNIINPSSTSTLNLTSIESCGQDYDDSLTYLQWAIEAFDGIDGENYDDANDFIDDAIAGTDHCNKEIIDEELIVVKELPEPLTNMNEIMLQLLHMSQDILCYLSPDSCN</sequence>
<dbReference type="AlphaFoldDB" id="A0A200PR91"/>